<dbReference type="OrthoDB" id="10377706at2759"/>
<accession>A0A8T2DM04</accession>
<dbReference type="EMBL" id="JAEFBJ010000005">
    <property type="protein sequence ID" value="KAG7611522.1"/>
    <property type="molecule type" value="Genomic_DNA"/>
</dbReference>
<sequence length="143" mass="16222">MRSRLVETNTWTRLDANYADQIVPRFNGARWLCIRWAETFADFVFGPISHLCNIGSFWFDNWTAFGPLIKFIGNDGTRSLIVAVNATIPDVCKPDGWNLANPRCWSKGYRKVCFQGLGKPSLKRCPANFLARAQIPQTHCLIA</sequence>
<dbReference type="Proteomes" id="UP000694251">
    <property type="component" value="Chromosome 5"/>
</dbReference>
<organism evidence="1 2">
    <name type="scientific">Arabidopsis suecica</name>
    <name type="common">Swedish thale-cress</name>
    <name type="synonym">Cardaminopsis suecica</name>
    <dbReference type="NCBI Taxonomy" id="45249"/>
    <lineage>
        <taxon>Eukaryota</taxon>
        <taxon>Viridiplantae</taxon>
        <taxon>Streptophyta</taxon>
        <taxon>Embryophyta</taxon>
        <taxon>Tracheophyta</taxon>
        <taxon>Spermatophyta</taxon>
        <taxon>Magnoliopsida</taxon>
        <taxon>eudicotyledons</taxon>
        <taxon>Gunneridae</taxon>
        <taxon>Pentapetalae</taxon>
        <taxon>rosids</taxon>
        <taxon>malvids</taxon>
        <taxon>Brassicales</taxon>
        <taxon>Brassicaceae</taxon>
        <taxon>Camelineae</taxon>
        <taxon>Arabidopsis</taxon>
    </lineage>
</organism>
<evidence type="ECO:0000313" key="1">
    <source>
        <dbReference type="EMBL" id="KAG7611522.1"/>
    </source>
</evidence>
<name>A0A8T2DM04_ARASU</name>
<dbReference type="AlphaFoldDB" id="A0A8T2DM04"/>
<gene>
    <name evidence="1" type="ORF">ISN44_As05g036170</name>
</gene>
<reference evidence="1 2" key="1">
    <citation type="submission" date="2020-12" db="EMBL/GenBank/DDBJ databases">
        <title>Concerted genomic and epigenomic changes stabilize Arabidopsis allopolyploids.</title>
        <authorList>
            <person name="Chen Z."/>
        </authorList>
    </citation>
    <scope>NUCLEOTIDE SEQUENCE [LARGE SCALE GENOMIC DNA]</scope>
    <source>
        <strain evidence="1">As9502</strain>
        <tissue evidence="1">Leaf</tissue>
    </source>
</reference>
<keyword evidence="2" id="KW-1185">Reference proteome</keyword>
<proteinExistence type="predicted"/>
<protein>
    <submittedName>
        <fullName evidence="1">Uncharacterized protein</fullName>
    </submittedName>
</protein>
<comment type="caution">
    <text evidence="1">The sequence shown here is derived from an EMBL/GenBank/DDBJ whole genome shotgun (WGS) entry which is preliminary data.</text>
</comment>
<evidence type="ECO:0000313" key="2">
    <source>
        <dbReference type="Proteomes" id="UP000694251"/>
    </source>
</evidence>